<reference evidence="13" key="1">
    <citation type="submission" date="2016-11" db="UniProtKB">
        <authorList>
            <consortium name="WormBaseParasite"/>
        </authorList>
    </citation>
    <scope>IDENTIFICATION</scope>
</reference>
<evidence type="ECO:0000313" key="12">
    <source>
        <dbReference type="Proteomes" id="UP000095282"/>
    </source>
</evidence>
<dbReference type="eggNOG" id="KOG1609">
    <property type="taxonomic scope" value="Eukaryota"/>
</dbReference>
<protein>
    <recommendedName>
        <fullName evidence="4">RING-type E3 ubiquitin transferase</fullName>
        <ecNumber evidence="4">2.3.2.27</ecNumber>
    </recommendedName>
</protein>
<keyword evidence="12" id="KW-1185">Reference proteome</keyword>
<evidence type="ECO:0000256" key="8">
    <source>
        <dbReference type="ARBA" id="ARBA00022989"/>
    </source>
</evidence>
<dbReference type="STRING" id="1561998.A0A1I7TTL2"/>
<evidence type="ECO:0000259" key="11">
    <source>
        <dbReference type="Pfam" id="PF23113"/>
    </source>
</evidence>
<evidence type="ECO:0000256" key="5">
    <source>
        <dbReference type="ARBA" id="ARBA00022679"/>
    </source>
</evidence>
<keyword evidence="8 10" id="KW-1133">Transmembrane helix</keyword>
<dbReference type="AlphaFoldDB" id="A0A1I7TTL2"/>
<dbReference type="InterPro" id="IPR056521">
    <property type="entry name" value="MARCHF6-like_C"/>
</dbReference>
<evidence type="ECO:0000256" key="9">
    <source>
        <dbReference type="ARBA" id="ARBA00023136"/>
    </source>
</evidence>
<dbReference type="GO" id="GO:0036503">
    <property type="term" value="P:ERAD pathway"/>
    <property type="evidence" value="ECO:0007669"/>
    <property type="project" value="TreeGrafter"/>
</dbReference>
<organism evidence="12 13">
    <name type="scientific">Caenorhabditis tropicalis</name>
    <dbReference type="NCBI Taxonomy" id="1561998"/>
    <lineage>
        <taxon>Eukaryota</taxon>
        <taxon>Metazoa</taxon>
        <taxon>Ecdysozoa</taxon>
        <taxon>Nematoda</taxon>
        <taxon>Chromadorea</taxon>
        <taxon>Rhabditida</taxon>
        <taxon>Rhabditina</taxon>
        <taxon>Rhabditomorpha</taxon>
        <taxon>Rhabditoidea</taxon>
        <taxon>Rhabditidae</taxon>
        <taxon>Peloderinae</taxon>
        <taxon>Caenorhabditis</taxon>
    </lineage>
</organism>
<dbReference type="EC" id="2.3.2.27" evidence="4"/>
<evidence type="ECO:0000256" key="2">
    <source>
        <dbReference type="ARBA" id="ARBA00004141"/>
    </source>
</evidence>
<dbReference type="GO" id="GO:0061630">
    <property type="term" value="F:ubiquitin protein ligase activity"/>
    <property type="evidence" value="ECO:0007669"/>
    <property type="project" value="UniProtKB-EC"/>
</dbReference>
<feature type="transmembrane region" description="Helical" evidence="10">
    <location>
        <begin position="119"/>
        <end position="142"/>
    </location>
</feature>
<keyword evidence="9 10" id="KW-0472">Membrane</keyword>
<evidence type="ECO:0000256" key="7">
    <source>
        <dbReference type="ARBA" id="ARBA00022786"/>
    </source>
</evidence>
<sequence>MAGKAGTIVAKFVRGGPHLLKRAFLHYSYLGMRIFLVAIPIVIVLPLLMGTYFQLVFFAPMRLGYQQTALMFPYQDWAMGVVQMKIFGVIAVMGPDWWLKSELDLFVQRGVENFAALHVFVRIVVPCILYLSTFIAFPVVAIKLYAFIAGADAELTMLLLRFSYPAFLFIISSVIFVRWQIVKFAELAEKLKMTGILSALN</sequence>
<dbReference type="WBParaSite" id="Csp11.Scaffold629.g11654.t1">
    <property type="protein sequence ID" value="Csp11.Scaffold629.g11654.t1"/>
    <property type="gene ID" value="Csp11.Scaffold629.g11654"/>
</dbReference>
<proteinExistence type="predicted"/>
<feature type="transmembrane region" description="Helical" evidence="10">
    <location>
        <begin position="162"/>
        <end position="181"/>
    </location>
</feature>
<evidence type="ECO:0000256" key="3">
    <source>
        <dbReference type="ARBA" id="ARBA00004906"/>
    </source>
</evidence>
<feature type="transmembrane region" description="Helical" evidence="10">
    <location>
        <begin position="77"/>
        <end position="99"/>
    </location>
</feature>
<keyword evidence="6 10" id="KW-0812">Transmembrane</keyword>
<name>A0A1I7TTL2_9PELO</name>
<evidence type="ECO:0000256" key="6">
    <source>
        <dbReference type="ARBA" id="ARBA00022692"/>
    </source>
</evidence>
<keyword evidence="5" id="KW-0808">Transferase</keyword>
<feature type="domain" description="E3 ubiquitin-protein ligase MARCHF6-like C-terminal" evidence="11">
    <location>
        <begin position="19"/>
        <end position="192"/>
    </location>
</feature>
<comment type="catalytic activity">
    <reaction evidence="1">
        <text>S-ubiquitinyl-[E2 ubiquitin-conjugating enzyme]-L-cysteine + [acceptor protein]-L-lysine = [E2 ubiquitin-conjugating enzyme]-L-cysteine + N(6)-ubiquitinyl-[acceptor protein]-L-lysine.</text>
        <dbReference type="EC" id="2.3.2.27"/>
    </reaction>
</comment>
<dbReference type="Pfam" id="PF23113">
    <property type="entry name" value="MARCHF6_C"/>
    <property type="match status" value="1"/>
</dbReference>
<accession>A0A1I7TTL2</accession>
<dbReference type="PANTHER" id="PTHR13145:SF0">
    <property type="entry name" value="E3 UBIQUITIN-PROTEIN LIGASE MARCHF6"/>
    <property type="match status" value="1"/>
</dbReference>
<feature type="transmembrane region" description="Helical" evidence="10">
    <location>
        <begin position="34"/>
        <end position="57"/>
    </location>
</feature>
<evidence type="ECO:0000256" key="10">
    <source>
        <dbReference type="SAM" id="Phobius"/>
    </source>
</evidence>
<comment type="subcellular location">
    <subcellularLocation>
        <location evidence="2">Membrane</location>
        <topology evidence="2">Multi-pass membrane protein</topology>
    </subcellularLocation>
</comment>
<evidence type="ECO:0000313" key="13">
    <source>
        <dbReference type="WBParaSite" id="Csp11.Scaffold629.g11654.t1"/>
    </source>
</evidence>
<evidence type="ECO:0000256" key="4">
    <source>
        <dbReference type="ARBA" id="ARBA00012483"/>
    </source>
</evidence>
<evidence type="ECO:0000256" key="1">
    <source>
        <dbReference type="ARBA" id="ARBA00000900"/>
    </source>
</evidence>
<comment type="pathway">
    <text evidence="3">Protein modification; protein ubiquitination.</text>
</comment>
<dbReference type="PANTHER" id="PTHR13145">
    <property type="entry name" value="SSM4 PROTEIN"/>
    <property type="match status" value="1"/>
</dbReference>
<dbReference type="GO" id="GO:0005789">
    <property type="term" value="C:endoplasmic reticulum membrane"/>
    <property type="evidence" value="ECO:0007669"/>
    <property type="project" value="TreeGrafter"/>
</dbReference>
<dbReference type="Proteomes" id="UP000095282">
    <property type="component" value="Unplaced"/>
</dbReference>
<keyword evidence="7" id="KW-0833">Ubl conjugation pathway</keyword>